<dbReference type="Gene3D" id="3.40.50.1820">
    <property type="entry name" value="alpha/beta hydrolase"/>
    <property type="match status" value="1"/>
</dbReference>
<dbReference type="GO" id="GO:0016787">
    <property type="term" value="F:hydrolase activity"/>
    <property type="evidence" value="ECO:0007669"/>
    <property type="project" value="UniProtKB-KW"/>
</dbReference>
<keyword evidence="1" id="KW-0378">Hydrolase</keyword>
<dbReference type="Pfam" id="PF02089">
    <property type="entry name" value="Palm_thioest"/>
    <property type="match status" value="1"/>
</dbReference>
<organism evidence="1 2">
    <name type="scientific">Candidatus Thiodiazotropha taylori</name>
    <dbReference type="NCBI Taxonomy" id="2792791"/>
    <lineage>
        <taxon>Bacteria</taxon>
        <taxon>Pseudomonadati</taxon>
        <taxon>Pseudomonadota</taxon>
        <taxon>Gammaproteobacteria</taxon>
        <taxon>Chromatiales</taxon>
        <taxon>Sedimenticolaceae</taxon>
        <taxon>Candidatus Thiodiazotropha</taxon>
    </lineage>
</organism>
<proteinExistence type="predicted"/>
<dbReference type="PANTHER" id="PTHR37946:SF1">
    <property type="entry name" value="SLL1969 PROTEIN"/>
    <property type="match status" value="1"/>
</dbReference>
<gene>
    <name evidence="1" type="ORF">JAZ07_15775</name>
</gene>
<dbReference type="SUPFAM" id="SSF53474">
    <property type="entry name" value="alpha/beta-Hydrolases"/>
    <property type="match status" value="1"/>
</dbReference>
<dbReference type="EMBL" id="JAEPCM010000565">
    <property type="protein sequence ID" value="MCG7947801.1"/>
    <property type="molecule type" value="Genomic_DNA"/>
</dbReference>
<name>A0A9E4KG92_9GAMM</name>
<evidence type="ECO:0000313" key="2">
    <source>
        <dbReference type="Proteomes" id="UP000886667"/>
    </source>
</evidence>
<accession>A0A9E4KG92</accession>
<dbReference type="InterPro" id="IPR029058">
    <property type="entry name" value="AB_hydrolase_fold"/>
</dbReference>
<dbReference type="PANTHER" id="PTHR37946">
    <property type="entry name" value="SLL1969 PROTEIN"/>
    <property type="match status" value="1"/>
</dbReference>
<sequence length="246" mass="27242">MKQKILLVTLASLLIVLLVPIWQNPAESSEPGEKEVVVLLHGLARSNTAMWRLKQRLEEADFHVETIGYASLNRTSQQIIQEISQQINDCCRSISNRVHFVGHSLGGLLIRAYLVDSRPDNLGRVVLIGTPNRGSEIADYANGKWWGHLAGPAALSLGTTKESFPNTLPEPDYPVGVIAGVRSSDNDELIPGLDDGLVSVESTKLDKMQDFMVVPSGHSMMRYNNEVADQTIHFLRQGQFRKSETL</sequence>
<protein>
    <submittedName>
        <fullName evidence="1">Alpha/beta hydrolase</fullName>
    </submittedName>
</protein>
<dbReference type="AlphaFoldDB" id="A0A9E4KG92"/>
<reference evidence="1" key="1">
    <citation type="journal article" date="2021" name="Proc. Natl. Acad. Sci. U.S.A.">
        <title>Global biogeography of chemosynthetic symbionts reveals both localized and globally distributed symbiont groups. .</title>
        <authorList>
            <person name="Osvatic J.T."/>
            <person name="Wilkins L.G.E."/>
            <person name="Leibrecht L."/>
            <person name="Leray M."/>
            <person name="Zauner S."/>
            <person name="Polzin J."/>
            <person name="Camacho Y."/>
            <person name="Gros O."/>
            <person name="van Gils J.A."/>
            <person name="Eisen J.A."/>
            <person name="Petersen J.M."/>
            <person name="Yuen B."/>
        </authorList>
    </citation>
    <scope>NUCLEOTIDE SEQUENCE</scope>
    <source>
        <strain evidence="1">MAGclacostrist064TRANS</strain>
    </source>
</reference>
<dbReference type="Proteomes" id="UP000886667">
    <property type="component" value="Unassembled WGS sequence"/>
</dbReference>
<comment type="caution">
    <text evidence="1">The sequence shown here is derived from an EMBL/GenBank/DDBJ whole genome shotgun (WGS) entry which is preliminary data.</text>
</comment>
<evidence type="ECO:0000313" key="1">
    <source>
        <dbReference type="EMBL" id="MCG7947801.1"/>
    </source>
</evidence>